<feature type="transmembrane region" description="Helical" evidence="5">
    <location>
        <begin position="234"/>
        <end position="259"/>
    </location>
</feature>
<feature type="transmembrane region" description="Helical" evidence="5">
    <location>
        <begin position="33"/>
        <end position="58"/>
    </location>
</feature>
<dbReference type="PRINTS" id="PR00762">
    <property type="entry name" value="CLCHANNEL"/>
</dbReference>
<keyword evidence="7" id="KW-1185">Reference proteome</keyword>
<dbReference type="EMBL" id="FORU01000013">
    <property type="protein sequence ID" value="SFJ68658.1"/>
    <property type="molecule type" value="Genomic_DNA"/>
</dbReference>
<dbReference type="InterPro" id="IPR001807">
    <property type="entry name" value="ClC"/>
</dbReference>
<reference evidence="7" key="1">
    <citation type="submission" date="2016-10" db="EMBL/GenBank/DDBJ databases">
        <authorList>
            <person name="Varghese N."/>
            <person name="Submissions S."/>
        </authorList>
    </citation>
    <scope>NUCLEOTIDE SEQUENCE [LARGE SCALE GENOMIC DNA]</scope>
    <source>
        <strain evidence="7">DSM 26542</strain>
    </source>
</reference>
<dbReference type="Gene3D" id="1.10.3080.10">
    <property type="entry name" value="Clc chloride channel"/>
    <property type="match status" value="1"/>
</dbReference>
<dbReference type="GO" id="GO:0016020">
    <property type="term" value="C:membrane"/>
    <property type="evidence" value="ECO:0007669"/>
    <property type="project" value="UniProtKB-SubCell"/>
</dbReference>
<keyword evidence="4 5" id="KW-0472">Membrane</keyword>
<dbReference type="PANTHER" id="PTHR43427">
    <property type="entry name" value="CHLORIDE CHANNEL PROTEIN CLC-E"/>
    <property type="match status" value="1"/>
</dbReference>
<evidence type="ECO:0000256" key="2">
    <source>
        <dbReference type="ARBA" id="ARBA00022692"/>
    </source>
</evidence>
<evidence type="ECO:0000313" key="6">
    <source>
        <dbReference type="EMBL" id="SFJ68658.1"/>
    </source>
</evidence>
<evidence type="ECO:0000256" key="4">
    <source>
        <dbReference type="ARBA" id="ARBA00023136"/>
    </source>
</evidence>
<proteinExistence type="predicted"/>
<dbReference type="InterPro" id="IPR014743">
    <property type="entry name" value="Cl-channel_core"/>
</dbReference>
<keyword evidence="2 5" id="KW-0812">Transmembrane</keyword>
<dbReference type="SUPFAM" id="SSF81340">
    <property type="entry name" value="Clc chloride channel"/>
    <property type="match status" value="1"/>
</dbReference>
<feature type="transmembrane region" description="Helical" evidence="5">
    <location>
        <begin position="271"/>
        <end position="292"/>
    </location>
</feature>
<dbReference type="GO" id="GO:0015108">
    <property type="term" value="F:chloride transmembrane transporter activity"/>
    <property type="evidence" value="ECO:0007669"/>
    <property type="project" value="InterPro"/>
</dbReference>
<feature type="transmembrane region" description="Helical" evidence="5">
    <location>
        <begin position="197"/>
        <end position="214"/>
    </location>
</feature>
<protein>
    <submittedName>
        <fullName evidence="6">H+/Cl-antiporter ClcA</fullName>
    </submittedName>
</protein>
<evidence type="ECO:0000256" key="1">
    <source>
        <dbReference type="ARBA" id="ARBA00004141"/>
    </source>
</evidence>
<accession>A0A1I3TBU8</accession>
<evidence type="ECO:0000313" key="7">
    <source>
        <dbReference type="Proteomes" id="UP000243887"/>
    </source>
</evidence>
<gene>
    <name evidence="6" type="ORF">SAMN04487893_11319</name>
</gene>
<feature type="transmembrane region" description="Helical" evidence="5">
    <location>
        <begin position="341"/>
        <end position="369"/>
    </location>
</feature>
<comment type="subcellular location">
    <subcellularLocation>
        <location evidence="1">Membrane</location>
        <topology evidence="1">Multi-pass membrane protein</topology>
    </subcellularLocation>
</comment>
<dbReference type="InterPro" id="IPR050368">
    <property type="entry name" value="ClC-type_chloride_channel"/>
</dbReference>
<evidence type="ECO:0000256" key="3">
    <source>
        <dbReference type="ARBA" id="ARBA00022989"/>
    </source>
</evidence>
<name>A0A1I3TBU8_9FLAO</name>
<dbReference type="AlphaFoldDB" id="A0A1I3TBU8"/>
<keyword evidence="3 5" id="KW-1133">Transmembrane helix</keyword>
<dbReference type="STRING" id="1150112.SAMN04487893_11319"/>
<organism evidence="6 7">
    <name type="scientific">Myroides guanonis</name>
    <dbReference type="NCBI Taxonomy" id="1150112"/>
    <lineage>
        <taxon>Bacteria</taxon>
        <taxon>Pseudomonadati</taxon>
        <taxon>Bacteroidota</taxon>
        <taxon>Flavobacteriia</taxon>
        <taxon>Flavobacteriales</taxon>
        <taxon>Flavobacteriaceae</taxon>
        <taxon>Myroides</taxon>
    </lineage>
</organism>
<evidence type="ECO:0000256" key="5">
    <source>
        <dbReference type="SAM" id="Phobius"/>
    </source>
</evidence>
<feature type="transmembrane region" description="Helical" evidence="5">
    <location>
        <begin position="164"/>
        <end position="185"/>
    </location>
</feature>
<dbReference type="PANTHER" id="PTHR43427:SF12">
    <property type="entry name" value="CHLORIDE TRANSPORTER"/>
    <property type="match status" value="1"/>
</dbReference>
<feature type="transmembrane region" description="Helical" evidence="5">
    <location>
        <begin position="389"/>
        <end position="408"/>
    </location>
</feature>
<feature type="transmembrane region" description="Helical" evidence="5">
    <location>
        <begin position="70"/>
        <end position="89"/>
    </location>
</feature>
<dbReference type="Proteomes" id="UP000243887">
    <property type="component" value="Unassembled WGS sequence"/>
</dbReference>
<sequence length="437" mass="48655">MTSTKKNNPLYSICMTMKFKQDISSVKNLSLNFLIWFFFSLLIGAIIGSTVALFLFGLNLVTTIRVSHPIIIFGLPLAGLIIGFIYHYLGGTTNRGNNLLLEEYQSSSETLPLKMVPLIIFGTWTTHIFGGSAGREGSALQIGATLSDQIGNLFPKILKDRKRILLIGIAAGFAAVFGTPIAGFLFSLEIVNRKIKINFQTLLFILLSAYMANYTCHFWKITHTPYHIQLIPEWSFILITKISLCAILFGLTARFFIFLTDNFSRFLNHYIHYPPLIPFVGAILFITIYLAIGDERFLGLGIPTIQESFNIPQLPQVFLLKILFTTITLGSGFKGGEVTPLFFIGATLGSMLSIYFDLPLGFSAAIGFIAVFSGATKTPIACTFMGLELFGASAFPYFLLVSIVSYLLSGDQSIYKSQNHTHFWKLFFAIKNKYKNS</sequence>
<dbReference type="Pfam" id="PF00654">
    <property type="entry name" value="Voltage_CLC"/>
    <property type="match status" value="1"/>
</dbReference>